<keyword evidence="3" id="KW-0812">Transmembrane</keyword>
<dbReference type="EMBL" id="LFJN01000004">
    <property type="protein sequence ID" value="KPI43677.1"/>
    <property type="molecule type" value="Genomic_DNA"/>
</dbReference>
<organism evidence="4 5">
    <name type="scientific">Cyphellophora attinorum</name>
    <dbReference type="NCBI Taxonomy" id="1664694"/>
    <lineage>
        <taxon>Eukaryota</taxon>
        <taxon>Fungi</taxon>
        <taxon>Dikarya</taxon>
        <taxon>Ascomycota</taxon>
        <taxon>Pezizomycotina</taxon>
        <taxon>Eurotiomycetes</taxon>
        <taxon>Chaetothyriomycetidae</taxon>
        <taxon>Chaetothyriales</taxon>
        <taxon>Cyphellophoraceae</taxon>
        <taxon>Cyphellophora</taxon>
    </lineage>
</organism>
<evidence type="ECO:0000313" key="5">
    <source>
        <dbReference type="Proteomes" id="UP000038010"/>
    </source>
</evidence>
<dbReference type="InterPro" id="IPR051706">
    <property type="entry name" value="Glycosyltransferase_domain"/>
</dbReference>
<dbReference type="GO" id="GO:0016020">
    <property type="term" value="C:membrane"/>
    <property type="evidence" value="ECO:0007669"/>
    <property type="project" value="GOC"/>
</dbReference>
<sequence length="327" mass="36711">MPLLFKLGNVSNPLTLAADNFDVTFQSYSTTPDAGLDDSHNVVPPIIHNIFIGNNATLRPSWEVARASCRKQHPGYTFEFWDEDRAQDFVQRQFPAVWPMWRDYEFSIQKADSLRYMILYYYGGIFMDMDLNCERPLTPLRQFDFIAAAAHPAGVSNGFIMAKPRLPFLGQVIQRLEAFDLSWFGLPYATVSFSTGCHFLSTMYATTTLPRTNLRVLQGPPSQPRMHQLNGNASTPIFRHLGSSSWHSWDAAFFKLFRHPSQAAGGLLANARDAKCATLGLVPLLGIVGAMVLVLKVVYKAVRRRRLLVGKHGLSGGDLRRSKEDVV</sequence>
<dbReference type="VEuPathDB" id="FungiDB:AB675_6557"/>
<name>A0A0N1H8V8_9EURO</name>
<keyword evidence="2 4" id="KW-0808">Transferase</keyword>
<dbReference type="Proteomes" id="UP000038010">
    <property type="component" value="Unassembled WGS sequence"/>
</dbReference>
<dbReference type="InterPro" id="IPR029044">
    <property type="entry name" value="Nucleotide-diphossugar_trans"/>
</dbReference>
<dbReference type="Pfam" id="PF04488">
    <property type="entry name" value="Gly_transf_sug"/>
    <property type="match status" value="1"/>
</dbReference>
<dbReference type="PANTHER" id="PTHR32385">
    <property type="entry name" value="MANNOSYL PHOSPHORYLINOSITOL CERAMIDE SYNTHASE"/>
    <property type="match status" value="1"/>
</dbReference>
<keyword evidence="3" id="KW-0472">Membrane</keyword>
<accession>A0A0N1H8V8</accession>
<dbReference type="GO" id="GO:0000030">
    <property type="term" value="F:mannosyltransferase activity"/>
    <property type="evidence" value="ECO:0007669"/>
    <property type="project" value="TreeGrafter"/>
</dbReference>
<dbReference type="PANTHER" id="PTHR32385:SF15">
    <property type="entry name" value="INOSITOL PHOSPHOCERAMIDE MANNOSYLTRANSFERASE 1"/>
    <property type="match status" value="1"/>
</dbReference>
<evidence type="ECO:0000256" key="3">
    <source>
        <dbReference type="SAM" id="Phobius"/>
    </source>
</evidence>
<comment type="similarity">
    <text evidence="1">Belongs to the glycosyltransferase 32 family.</text>
</comment>
<dbReference type="SUPFAM" id="SSF53448">
    <property type="entry name" value="Nucleotide-diphospho-sugar transferases"/>
    <property type="match status" value="1"/>
</dbReference>
<dbReference type="Gene3D" id="3.90.550.20">
    <property type="match status" value="1"/>
</dbReference>
<keyword evidence="3" id="KW-1133">Transmembrane helix</keyword>
<dbReference type="GO" id="GO:0051999">
    <property type="term" value="P:mannosyl-inositol phosphorylceramide biosynthetic process"/>
    <property type="evidence" value="ECO:0007669"/>
    <property type="project" value="TreeGrafter"/>
</dbReference>
<reference evidence="4 5" key="1">
    <citation type="submission" date="2015-06" db="EMBL/GenBank/DDBJ databases">
        <title>Draft genome of the ant-associated black yeast Phialophora attae CBS 131958.</title>
        <authorList>
            <person name="Moreno L.F."/>
            <person name="Stielow B.J."/>
            <person name="de Hoog S."/>
            <person name="Vicente V.A."/>
            <person name="Weiss V.A."/>
            <person name="de Vries M."/>
            <person name="Cruz L.M."/>
            <person name="Souza E.M."/>
        </authorList>
    </citation>
    <scope>NUCLEOTIDE SEQUENCE [LARGE SCALE GENOMIC DNA]</scope>
    <source>
        <strain evidence="4 5">CBS 131958</strain>
    </source>
</reference>
<proteinExistence type="inferred from homology"/>
<gene>
    <name evidence="4" type="ORF">AB675_6557</name>
</gene>
<dbReference type="InterPro" id="IPR007577">
    <property type="entry name" value="GlycoTrfase_DXD_sugar-bd_CS"/>
</dbReference>
<keyword evidence="4" id="KW-0328">Glycosyltransferase</keyword>
<evidence type="ECO:0000313" key="4">
    <source>
        <dbReference type="EMBL" id="KPI43677.1"/>
    </source>
</evidence>
<feature type="transmembrane region" description="Helical" evidence="3">
    <location>
        <begin position="277"/>
        <end position="299"/>
    </location>
</feature>
<dbReference type="RefSeq" id="XP_018003640.1">
    <property type="nucleotide sequence ID" value="XM_018146856.1"/>
</dbReference>
<dbReference type="STRING" id="1664694.A0A0N1H8V8"/>
<comment type="caution">
    <text evidence="4">The sequence shown here is derived from an EMBL/GenBank/DDBJ whole genome shotgun (WGS) entry which is preliminary data.</text>
</comment>
<keyword evidence="5" id="KW-1185">Reference proteome</keyword>
<evidence type="ECO:0000256" key="2">
    <source>
        <dbReference type="ARBA" id="ARBA00022679"/>
    </source>
</evidence>
<dbReference type="OrthoDB" id="409543at2759"/>
<evidence type="ECO:0000256" key="1">
    <source>
        <dbReference type="ARBA" id="ARBA00009003"/>
    </source>
</evidence>
<dbReference type="AlphaFoldDB" id="A0A0N1H8V8"/>
<dbReference type="GeneID" id="28738736"/>
<protein>
    <submittedName>
        <fullName evidence="4">Inositol phosphoceramide mannosyltransferase 1</fullName>
    </submittedName>
</protein>